<evidence type="ECO:0000313" key="8">
    <source>
        <dbReference type="Proteomes" id="UP000592181"/>
    </source>
</evidence>
<organism evidence="7 8">
    <name type="scientific">Janibacter alkaliphilus</name>
    <dbReference type="NCBI Taxonomy" id="1069963"/>
    <lineage>
        <taxon>Bacteria</taxon>
        <taxon>Bacillati</taxon>
        <taxon>Actinomycetota</taxon>
        <taxon>Actinomycetes</taxon>
        <taxon>Micrococcales</taxon>
        <taxon>Intrasporangiaceae</taxon>
        <taxon>Janibacter</taxon>
    </lineage>
</organism>
<comment type="similarity">
    <text evidence="1">Belongs to the peptidase S33 family.</text>
</comment>
<dbReference type="InterPro" id="IPR029058">
    <property type="entry name" value="AB_hydrolase_fold"/>
</dbReference>
<feature type="compositionally biased region" description="Acidic residues" evidence="5">
    <location>
        <begin position="317"/>
        <end position="328"/>
    </location>
</feature>
<accession>A0A852X5H3</accession>
<dbReference type="InterPro" id="IPR016292">
    <property type="entry name" value="Epoxide_hydrolase"/>
</dbReference>
<feature type="active site" description="Nucleophile" evidence="4">
    <location>
        <position position="168"/>
    </location>
</feature>
<dbReference type="SUPFAM" id="SSF53474">
    <property type="entry name" value="alpha/beta-Hydrolases"/>
    <property type="match status" value="2"/>
</dbReference>
<evidence type="ECO:0000256" key="2">
    <source>
        <dbReference type="ARBA" id="ARBA00022797"/>
    </source>
</evidence>
<dbReference type="RefSeq" id="WP_179463018.1">
    <property type="nucleotide sequence ID" value="NZ_JACBZX010000001.1"/>
</dbReference>
<dbReference type="PANTHER" id="PTHR21661:SF35">
    <property type="entry name" value="EPOXIDE HYDROLASE"/>
    <property type="match status" value="1"/>
</dbReference>
<dbReference type="Gene3D" id="3.40.50.1820">
    <property type="entry name" value="alpha/beta hydrolase"/>
    <property type="match status" value="1"/>
</dbReference>
<reference evidence="7 8" key="1">
    <citation type="submission" date="2020-07" db="EMBL/GenBank/DDBJ databases">
        <title>Sequencing the genomes of 1000 actinobacteria strains.</title>
        <authorList>
            <person name="Klenk H.-P."/>
        </authorList>
    </citation>
    <scope>NUCLEOTIDE SEQUENCE [LARGE SCALE GENOMIC DNA]</scope>
    <source>
        <strain evidence="7 8">DSM 24723</strain>
    </source>
</reference>
<dbReference type="Proteomes" id="UP000592181">
    <property type="component" value="Unassembled WGS sequence"/>
</dbReference>
<evidence type="ECO:0000256" key="1">
    <source>
        <dbReference type="ARBA" id="ARBA00010088"/>
    </source>
</evidence>
<dbReference type="EC" id="3.3.2.9" evidence="7"/>
<evidence type="ECO:0000256" key="5">
    <source>
        <dbReference type="SAM" id="MobiDB-lite"/>
    </source>
</evidence>
<dbReference type="AlphaFoldDB" id="A0A852X5H3"/>
<dbReference type="InterPro" id="IPR010497">
    <property type="entry name" value="Epoxide_hydro_N"/>
</dbReference>
<evidence type="ECO:0000256" key="3">
    <source>
        <dbReference type="ARBA" id="ARBA00022801"/>
    </source>
</evidence>
<evidence type="ECO:0000259" key="6">
    <source>
        <dbReference type="Pfam" id="PF06441"/>
    </source>
</evidence>
<feature type="active site" description="Proton donor" evidence="4">
    <location>
        <position position="374"/>
    </location>
</feature>
<dbReference type="InterPro" id="IPR000639">
    <property type="entry name" value="Epox_hydrolase-like"/>
</dbReference>
<feature type="region of interest" description="Disordered" evidence="5">
    <location>
        <begin position="294"/>
        <end position="331"/>
    </location>
</feature>
<feature type="domain" description="Epoxide hydrolase N-terminal" evidence="6">
    <location>
        <begin position="12"/>
        <end position="106"/>
    </location>
</feature>
<comment type="caution">
    <text evidence="7">The sequence shown here is derived from an EMBL/GenBank/DDBJ whole genome shotgun (WGS) entry which is preliminary data.</text>
</comment>
<feature type="active site" description="Proton donor" evidence="4">
    <location>
        <position position="289"/>
    </location>
</feature>
<dbReference type="GO" id="GO:0033961">
    <property type="term" value="F:cis-stilbene-oxide hydrolase activity"/>
    <property type="evidence" value="ECO:0007669"/>
    <property type="project" value="UniProtKB-EC"/>
</dbReference>
<sequence>MSTTTPTPTSTPTIPQEVLDDLAERLARTRYSENPQAVKGMTTGRLRELVAAWQGADWRSVEAWMDEHGSTTTTTPDGRTLHHLHVPGSDADAVPVVLLHGWPDSPLLYRRIMPAIIAAGHPVVVPSAAGFGWSQQPDGELSAGLVAEDMHALMRSLGYPRYVVHGTDWGASVGTALAEAHPEAVAGLHLLQPPVDRVFSMGRDDLTEAETAFFVDADAWAENAAYISAHSLQGDTLAAALEDSPAGLLAWIGEKYDAWSGPDIQDEDIIDAVAMLWLTGTFRSSIRLYSEPEATWLSEEDDETGGADESAGWGEQGDGDSDTGDEDWGGWAPARIEVPTAIALFPQDLMQPPRELCERFFTVERFTVHDQGGHWAALEAPDDVAGDLLAFAADKG</sequence>
<dbReference type="GO" id="GO:0097176">
    <property type="term" value="P:epoxide metabolic process"/>
    <property type="evidence" value="ECO:0007669"/>
    <property type="project" value="TreeGrafter"/>
</dbReference>
<dbReference type="PIRSF" id="PIRSF001112">
    <property type="entry name" value="Epoxide_hydrolase"/>
    <property type="match status" value="1"/>
</dbReference>
<dbReference type="EMBL" id="JACBZX010000001">
    <property type="protein sequence ID" value="NYG37687.1"/>
    <property type="molecule type" value="Genomic_DNA"/>
</dbReference>
<keyword evidence="3 7" id="KW-0378">Hydrolase</keyword>
<gene>
    <name evidence="7" type="ORF">BJY28_002156</name>
</gene>
<dbReference type="PRINTS" id="PR00412">
    <property type="entry name" value="EPOXHYDRLASE"/>
</dbReference>
<dbReference type="PANTHER" id="PTHR21661">
    <property type="entry name" value="EPOXIDE HYDROLASE 1-RELATED"/>
    <property type="match status" value="1"/>
</dbReference>
<keyword evidence="2" id="KW-0058">Aromatic hydrocarbons catabolism</keyword>
<proteinExistence type="inferred from homology"/>
<evidence type="ECO:0000313" key="7">
    <source>
        <dbReference type="EMBL" id="NYG37687.1"/>
    </source>
</evidence>
<name>A0A852X5H3_9MICO</name>
<evidence type="ECO:0000256" key="4">
    <source>
        <dbReference type="PIRSR" id="PIRSR001112-1"/>
    </source>
</evidence>
<dbReference type="Pfam" id="PF06441">
    <property type="entry name" value="EHN"/>
    <property type="match status" value="1"/>
</dbReference>
<keyword evidence="8" id="KW-1185">Reference proteome</keyword>
<protein>
    <submittedName>
        <fullName evidence="7">Microsomal epoxide hydrolase</fullName>
        <ecNumber evidence="7">3.3.2.9</ecNumber>
    </submittedName>
</protein>